<evidence type="ECO:0000313" key="1">
    <source>
        <dbReference type="EMBL" id="JAH15842.1"/>
    </source>
</evidence>
<reference evidence="1" key="1">
    <citation type="submission" date="2014-11" db="EMBL/GenBank/DDBJ databases">
        <authorList>
            <person name="Amaro Gonzalez C."/>
        </authorList>
    </citation>
    <scope>NUCLEOTIDE SEQUENCE</scope>
</reference>
<proteinExistence type="predicted"/>
<name>A0A0E9QH96_ANGAN</name>
<organism evidence="1">
    <name type="scientific">Anguilla anguilla</name>
    <name type="common">European freshwater eel</name>
    <name type="synonym">Muraena anguilla</name>
    <dbReference type="NCBI Taxonomy" id="7936"/>
    <lineage>
        <taxon>Eukaryota</taxon>
        <taxon>Metazoa</taxon>
        <taxon>Chordata</taxon>
        <taxon>Craniata</taxon>
        <taxon>Vertebrata</taxon>
        <taxon>Euteleostomi</taxon>
        <taxon>Actinopterygii</taxon>
        <taxon>Neopterygii</taxon>
        <taxon>Teleostei</taxon>
        <taxon>Anguilliformes</taxon>
        <taxon>Anguillidae</taxon>
        <taxon>Anguilla</taxon>
    </lineage>
</organism>
<protein>
    <submittedName>
        <fullName evidence="1">Uncharacterized protein</fullName>
    </submittedName>
</protein>
<accession>A0A0E9QH96</accession>
<dbReference type="AlphaFoldDB" id="A0A0E9QH96"/>
<dbReference type="EMBL" id="GBXM01092735">
    <property type="protein sequence ID" value="JAH15842.1"/>
    <property type="molecule type" value="Transcribed_RNA"/>
</dbReference>
<sequence>MRSDFAYFRRKGTDDPYQSNCHAVVQMRSAKKPFEERSLYIDLVTLRNEQILNTLIRVNLCQRSCHLPVHGVLKM</sequence>
<reference evidence="1" key="2">
    <citation type="journal article" date="2015" name="Fish Shellfish Immunol.">
        <title>Early steps in the European eel (Anguilla anguilla)-Vibrio vulnificus interaction in the gills: Role of the RtxA13 toxin.</title>
        <authorList>
            <person name="Callol A."/>
            <person name="Pajuelo D."/>
            <person name="Ebbesson L."/>
            <person name="Teles M."/>
            <person name="MacKenzie S."/>
            <person name="Amaro C."/>
        </authorList>
    </citation>
    <scope>NUCLEOTIDE SEQUENCE</scope>
</reference>